<accession>A8ZXV3</accession>
<evidence type="ECO:0000259" key="1">
    <source>
        <dbReference type="Pfam" id="PF01656"/>
    </source>
</evidence>
<sequence>MTTNASKPSNTTILFAVCGKGGVGKTSISAALVKLLCDRPGAKVLAIDADPAVGLASALGMAPGRTIDDIRTALIKDVRDGSGVDKQELLSRIDYDVFEAIEEKGNLGFLAIGRPETEGCYCRVNSFLKEIINTTAHHFDFVVIDGEAGIEQVNRRVMDAVDYLLLVSDASAKGLNVVSEIQKTAARTVKFKKAALVLNRIRTPEEAEAAISRTDLETAGWIPEDDTIRDFDIQGKSILDLPPCPALTAIDKILDRILKG</sequence>
<dbReference type="GO" id="GO:0005829">
    <property type="term" value="C:cytosol"/>
    <property type="evidence" value="ECO:0007669"/>
    <property type="project" value="TreeGrafter"/>
</dbReference>
<dbReference type="KEGG" id="dol:Dole_2777"/>
<dbReference type="HOGENOM" id="CLU_082962_0_0_7"/>
<organism evidence="2 3">
    <name type="scientific">Desulfosudis oleivorans (strain DSM 6200 / JCM 39069 / Hxd3)</name>
    <name type="common">Desulfococcus oleovorans</name>
    <dbReference type="NCBI Taxonomy" id="96561"/>
    <lineage>
        <taxon>Bacteria</taxon>
        <taxon>Pseudomonadati</taxon>
        <taxon>Thermodesulfobacteriota</taxon>
        <taxon>Desulfobacteria</taxon>
        <taxon>Desulfobacterales</taxon>
        <taxon>Desulfosudaceae</taxon>
        <taxon>Desulfosudis</taxon>
    </lineage>
</organism>
<gene>
    <name evidence="2" type="ordered locus">Dole_2777</name>
</gene>
<dbReference type="Pfam" id="PF01656">
    <property type="entry name" value="CbiA"/>
    <property type="match status" value="1"/>
</dbReference>
<dbReference type="eggNOG" id="COG3640">
    <property type="taxonomic scope" value="Bacteria"/>
</dbReference>
<dbReference type="PANTHER" id="PTHR43384">
    <property type="entry name" value="SEPTUM SITE-DETERMINING PROTEIN MIND HOMOLOG, CHLOROPLASTIC-RELATED"/>
    <property type="match status" value="1"/>
</dbReference>
<dbReference type="EMBL" id="CP000859">
    <property type="protein sequence ID" value="ABW68580.1"/>
    <property type="molecule type" value="Genomic_DNA"/>
</dbReference>
<proteinExistence type="predicted"/>
<reference evidence="2 3" key="1">
    <citation type="submission" date="2007-10" db="EMBL/GenBank/DDBJ databases">
        <title>Complete sequence of Desulfococcus oleovorans Hxd3.</title>
        <authorList>
            <consortium name="US DOE Joint Genome Institute"/>
            <person name="Copeland A."/>
            <person name="Lucas S."/>
            <person name="Lapidus A."/>
            <person name="Barry K."/>
            <person name="Glavina del Rio T."/>
            <person name="Dalin E."/>
            <person name="Tice H."/>
            <person name="Pitluck S."/>
            <person name="Kiss H."/>
            <person name="Brettin T."/>
            <person name="Bruce D."/>
            <person name="Detter J.C."/>
            <person name="Han C."/>
            <person name="Schmutz J."/>
            <person name="Larimer F."/>
            <person name="Land M."/>
            <person name="Hauser L."/>
            <person name="Kyrpides N."/>
            <person name="Kim E."/>
            <person name="Wawrik B."/>
            <person name="Richardson P."/>
        </authorList>
    </citation>
    <scope>NUCLEOTIDE SEQUENCE [LARGE SCALE GENOMIC DNA]</scope>
    <source>
        <strain evidence="3">DSM 6200 / JCM 39069 / Hxd3</strain>
    </source>
</reference>
<evidence type="ECO:0000313" key="2">
    <source>
        <dbReference type="EMBL" id="ABW68580.1"/>
    </source>
</evidence>
<dbReference type="RefSeq" id="WP_012176191.1">
    <property type="nucleotide sequence ID" value="NC_009943.1"/>
</dbReference>
<dbReference type="GO" id="GO:0051782">
    <property type="term" value="P:negative regulation of cell division"/>
    <property type="evidence" value="ECO:0007669"/>
    <property type="project" value="TreeGrafter"/>
</dbReference>
<dbReference type="AlphaFoldDB" id="A8ZXV3"/>
<dbReference type="InterPro" id="IPR014433">
    <property type="entry name" value="CooC"/>
</dbReference>
<dbReference type="STRING" id="96561.Dole_2777"/>
<dbReference type="InterPro" id="IPR027417">
    <property type="entry name" value="P-loop_NTPase"/>
</dbReference>
<feature type="domain" description="CobQ/CobB/MinD/ParA nucleotide binding" evidence="1">
    <location>
        <begin position="16"/>
        <end position="236"/>
    </location>
</feature>
<dbReference type="OrthoDB" id="7346657at2"/>
<protein>
    <submittedName>
        <fullName evidence="2">Cobyrinic acid ac-diamide synthase</fullName>
    </submittedName>
</protein>
<name>A8ZXV3_DESOH</name>
<dbReference type="GO" id="GO:0005524">
    <property type="term" value="F:ATP binding"/>
    <property type="evidence" value="ECO:0007669"/>
    <property type="project" value="TreeGrafter"/>
</dbReference>
<dbReference type="SUPFAM" id="SSF52540">
    <property type="entry name" value="P-loop containing nucleoside triphosphate hydrolases"/>
    <property type="match status" value="1"/>
</dbReference>
<dbReference type="InterPro" id="IPR050625">
    <property type="entry name" value="ParA/MinD_ATPase"/>
</dbReference>
<dbReference type="PIRSF" id="PIRSF005647">
    <property type="entry name" value="CooC"/>
    <property type="match status" value="1"/>
</dbReference>
<dbReference type="GO" id="GO:0009898">
    <property type="term" value="C:cytoplasmic side of plasma membrane"/>
    <property type="evidence" value="ECO:0007669"/>
    <property type="project" value="TreeGrafter"/>
</dbReference>
<dbReference type="PANTHER" id="PTHR43384:SF7">
    <property type="entry name" value="CARBON-MONOXIDE DEHYDROGENASE ACCESSORY PROTEIN"/>
    <property type="match status" value="1"/>
</dbReference>
<evidence type="ECO:0000313" key="3">
    <source>
        <dbReference type="Proteomes" id="UP000008561"/>
    </source>
</evidence>
<dbReference type="Proteomes" id="UP000008561">
    <property type="component" value="Chromosome"/>
</dbReference>
<dbReference type="Gene3D" id="3.40.50.300">
    <property type="entry name" value="P-loop containing nucleotide triphosphate hydrolases"/>
    <property type="match status" value="1"/>
</dbReference>
<dbReference type="InterPro" id="IPR002586">
    <property type="entry name" value="CobQ/CobB/MinD/ParA_Nub-bd_dom"/>
</dbReference>
<keyword evidence="3" id="KW-1185">Reference proteome</keyword>
<dbReference type="GO" id="GO:0016887">
    <property type="term" value="F:ATP hydrolysis activity"/>
    <property type="evidence" value="ECO:0007669"/>
    <property type="project" value="TreeGrafter"/>
</dbReference>